<dbReference type="Gene3D" id="3.90.79.10">
    <property type="entry name" value="Nucleoside Triphosphate Pyrophosphohydrolase"/>
    <property type="match status" value="1"/>
</dbReference>
<reference evidence="5" key="1">
    <citation type="submission" date="2024-06" db="EMBL/GenBank/DDBJ databases">
        <title>Methylostella associata gen. nov., sp. nov., a novel Ancalomicrobiaceae-affiliated facultatively methylotrophic bacteria that feed on methanotrophs of the genus Methylococcus.</title>
        <authorList>
            <person name="Saltykova V."/>
            <person name="Danilova O.V."/>
            <person name="Oshkin I.Y."/>
            <person name="Belova S.E."/>
            <person name="Pimenov N.V."/>
            <person name="Dedysh S.N."/>
        </authorList>
    </citation>
    <scope>NUCLEOTIDE SEQUENCE</scope>
    <source>
        <strain evidence="5">S20</strain>
    </source>
</reference>
<dbReference type="GO" id="GO:0016787">
    <property type="term" value="F:hydrolase activity"/>
    <property type="evidence" value="ECO:0007669"/>
    <property type="project" value="UniProtKB-KW"/>
</dbReference>
<evidence type="ECO:0000256" key="1">
    <source>
        <dbReference type="ARBA" id="ARBA00001946"/>
    </source>
</evidence>
<protein>
    <submittedName>
        <fullName evidence="5">NUDIX hydrolase</fullName>
    </submittedName>
</protein>
<dbReference type="InterPro" id="IPR020476">
    <property type="entry name" value="Nudix_hydrolase"/>
</dbReference>
<comment type="similarity">
    <text evidence="3">Belongs to the Nudix hydrolase family.</text>
</comment>
<dbReference type="PANTHER" id="PTHR43736">
    <property type="entry name" value="ADP-RIBOSE PYROPHOSPHATASE"/>
    <property type="match status" value="1"/>
</dbReference>
<evidence type="ECO:0000256" key="2">
    <source>
        <dbReference type="ARBA" id="ARBA00022801"/>
    </source>
</evidence>
<dbReference type="EMBL" id="CP158568">
    <property type="protein sequence ID" value="XBY43066.1"/>
    <property type="molecule type" value="Genomic_DNA"/>
</dbReference>
<dbReference type="InterPro" id="IPR020084">
    <property type="entry name" value="NUDIX_hydrolase_CS"/>
</dbReference>
<organism evidence="5">
    <name type="scientific">Methyloraptor flagellatus</name>
    <dbReference type="NCBI Taxonomy" id="3162530"/>
    <lineage>
        <taxon>Bacteria</taxon>
        <taxon>Pseudomonadati</taxon>
        <taxon>Pseudomonadota</taxon>
        <taxon>Alphaproteobacteria</taxon>
        <taxon>Hyphomicrobiales</taxon>
        <taxon>Ancalomicrobiaceae</taxon>
        <taxon>Methyloraptor</taxon>
    </lineage>
</organism>
<dbReference type="RefSeq" id="WP_407048168.1">
    <property type="nucleotide sequence ID" value="NZ_CP158568.1"/>
</dbReference>
<name>A0AAU7X7U9_9HYPH</name>
<dbReference type="PROSITE" id="PS51462">
    <property type="entry name" value="NUDIX"/>
    <property type="match status" value="1"/>
</dbReference>
<feature type="domain" description="Nudix hydrolase" evidence="4">
    <location>
        <begin position="1"/>
        <end position="128"/>
    </location>
</feature>
<dbReference type="Pfam" id="PF00293">
    <property type="entry name" value="NUDIX"/>
    <property type="match status" value="1"/>
</dbReference>
<keyword evidence="2 3" id="KW-0378">Hydrolase</keyword>
<dbReference type="SUPFAM" id="SSF55811">
    <property type="entry name" value="Nudix"/>
    <property type="match status" value="1"/>
</dbReference>
<accession>A0AAU7X7U9</accession>
<comment type="cofactor">
    <cofactor evidence="1">
        <name>Mg(2+)</name>
        <dbReference type="ChEBI" id="CHEBI:18420"/>
    </cofactor>
</comment>
<dbReference type="PANTHER" id="PTHR43736:SF1">
    <property type="entry name" value="DIHYDRONEOPTERIN TRIPHOSPHATE DIPHOSPHATASE"/>
    <property type="match status" value="1"/>
</dbReference>
<gene>
    <name evidence="5" type="ORF">ABS361_13235</name>
</gene>
<evidence type="ECO:0000313" key="5">
    <source>
        <dbReference type="EMBL" id="XBY43066.1"/>
    </source>
</evidence>
<dbReference type="InterPro" id="IPR000086">
    <property type="entry name" value="NUDIX_hydrolase_dom"/>
</dbReference>
<sequence length="134" mass="14495">MLAVSICVFRRDEVLLVERGKPPGVGLWSPVGGRVEWGETLEAAALREVAEETGVNCRIVGLSHIREIIHTESTPGFHAVLAVHAAEWTSGEPVAGDDARDARFVALTDLETLPLVEGVVPHILRAHALLERHA</sequence>
<dbReference type="CDD" id="cd04673">
    <property type="entry name" value="NUDIX_ADPRase"/>
    <property type="match status" value="1"/>
</dbReference>
<evidence type="ECO:0000256" key="3">
    <source>
        <dbReference type="RuleBase" id="RU003476"/>
    </source>
</evidence>
<dbReference type="KEGG" id="mflg:ABS361_13235"/>
<evidence type="ECO:0000259" key="4">
    <source>
        <dbReference type="PROSITE" id="PS51462"/>
    </source>
</evidence>
<dbReference type="PRINTS" id="PR00502">
    <property type="entry name" value="NUDIXFAMILY"/>
</dbReference>
<dbReference type="PROSITE" id="PS00893">
    <property type="entry name" value="NUDIX_BOX"/>
    <property type="match status" value="1"/>
</dbReference>
<proteinExistence type="inferred from homology"/>
<dbReference type="AlphaFoldDB" id="A0AAU7X7U9"/>
<dbReference type="InterPro" id="IPR015797">
    <property type="entry name" value="NUDIX_hydrolase-like_dom_sf"/>
</dbReference>